<keyword evidence="14" id="KW-1185">Reference proteome</keyword>
<name>A0A3L6SBS9_PANMI</name>
<evidence type="ECO:0000256" key="1">
    <source>
        <dbReference type="ARBA" id="ARBA00006529"/>
    </source>
</evidence>
<evidence type="ECO:0000256" key="4">
    <source>
        <dbReference type="ARBA" id="ARBA00022679"/>
    </source>
</evidence>
<evidence type="ECO:0000256" key="11">
    <source>
        <dbReference type="SAM" id="MobiDB-lite"/>
    </source>
</evidence>
<feature type="domain" description="Protein kinase" evidence="12">
    <location>
        <begin position="321"/>
        <end position="574"/>
    </location>
</feature>
<dbReference type="AlphaFoldDB" id="A0A3L6SBS9"/>
<dbReference type="GO" id="GO:0005737">
    <property type="term" value="C:cytoplasm"/>
    <property type="evidence" value="ECO:0007669"/>
    <property type="project" value="TreeGrafter"/>
</dbReference>
<accession>A0A3L6SBS9</accession>
<dbReference type="FunFam" id="3.30.200.20:FF:000713">
    <property type="entry name" value="Mitogen-activated protein kinase 1, putative, expressed"/>
    <property type="match status" value="1"/>
</dbReference>
<keyword evidence="4" id="KW-0808">Transferase</keyword>
<evidence type="ECO:0000256" key="3">
    <source>
        <dbReference type="ARBA" id="ARBA00022527"/>
    </source>
</evidence>
<dbReference type="EC" id="2.7.11.25" evidence="2"/>
<evidence type="ECO:0000256" key="10">
    <source>
        <dbReference type="PROSITE-ProRule" id="PRU10141"/>
    </source>
</evidence>
<feature type="binding site" evidence="10">
    <location>
        <position position="349"/>
    </location>
    <ligand>
        <name>ATP</name>
        <dbReference type="ChEBI" id="CHEBI:30616"/>
    </ligand>
</feature>
<dbReference type="SUPFAM" id="SSF56112">
    <property type="entry name" value="Protein kinase-like (PK-like)"/>
    <property type="match status" value="1"/>
</dbReference>
<feature type="compositionally biased region" description="Basic and acidic residues" evidence="11">
    <location>
        <begin position="135"/>
        <end position="170"/>
    </location>
</feature>
<gene>
    <name evidence="13" type="ORF">C2845_PM02G30970</name>
</gene>
<evidence type="ECO:0000256" key="6">
    <source>
        <dbReference type="ARBA" id="ARBA00022777"/>
    </source>
</evidence>
<evidence type="ECO:0000256" key="9">
    <source>
        <dbReference type="ARBA" id="ARBA00048329"/>
    </source>
</evidence>
<dbReference type="SMART" id="SM00220">
    <property type="entry name" value="S_TKc"/>
    <property type="match status" value="1"/>
</dbReference>
<dbReference type="InterPro" id="IPR050538">
    <property type="entry name" value="MAP_kinase_kinase_kinase"/>
</dbReference>
<dbReference type="Pfam" id="PF00069">
    <property type="entry name" value="Pkinase"/>
    <property type="match status" value="1"/>
</dbReference>
<proteinExistence type="inferred from homology"/>
<dbReference type="OrthoDB" id="266718at2759"/>
<feature type="compositionally biased region" description="Low complexity" evidence="11">
    <location>
        <begin position="59"/>
        <end position="70"/>
    </location>
</feature>
<organism evidence="13 14">
    <name type="scientific">Panicum miliaceum</name>
    <name type="common">Proso millet</name>
    <name type="synonym">Broomcorn millet</name>
    <dbReference type="NCBI Taxonomy" id="4540"/>
    <lineage>
        <taxon>Eukaryota</taxon>
        <taxon>Viridiplantae</taxon>
        <taxon>Streptophyta</taxon>
        <taxon>Embryophyta</taxon>
        <taxon>Tracheophyta</taxon>
        <taxon>Spermatophyta</taxon>
        <taxon>Magnoliopsida</taxon>
        <taxon>Liliopsida</taxon>
        <taxon>Poales</taxon>
        <taxon>Poaceae</taxon>
        <taxon>PACMAD clade</taxon>
        <taxon>Panicoideae</taxon>
        <taxon>Panicodae</taxon>
        <taxon>Paniceae</taxon>
        <taxon>Panicinae</taxon>
        <taxon>Panicum</taxon>
        <taxon>Panicum sect. Panicum</taxon>
    </lineage>
</organism>
<evidence type="ECO:0000313" key="13">
    <source>
        <dbReference type="EMBL" id="RLN18470.1"/>
    </source>
</evidence>
<keyword evidence="7 10" id="KW-0067">ATP-binding</keyword>
<dbReference type="PROSITE" id="PS50011">
    <property type="entry name" value="PROTEIN_KINASE_DOM"/>
    <property type="match status" value="1"/>
</dbReference>
<dbReference type="PROSITE" id="PS00107">
    <property type="entry name" value="PROTEIN_KINASE_ATP"/>
    <property type="match status" value="1"/>
</dbReference>
<dbReference type="FunFam" id="1.10.510.10:FF:000359">
    <property type="entry name" value="Mitogen-activated protein kinase 1, putative, expressed"/>
    <property type="match status" value="1"/>
</dbReference>
<evidence type="ECO:0000256" key="8">
    <source>
        <dbReference type="ARBA" id="ARBA00047559"/>
    </source>
</evidence>
<comment type="caution">
    <text evidence="13">The sequence shown here is derived from an EMBL/GenBank/DDBJ whole genome shotgun (WGS) entry which is preliminary data.</text>
</comment>
<dbReference type="InterPro" id="IPR011009">
    <property type="entry name" value="Kinase-like_dom_sf"/>
</dbReference>
<comment type="catalytic activity">
    <reaction evidence="8">
        <text>L-threonyl-[protein] + ATP = O-phospho-L-threonyl-[protein] + ADP + H(+)</text>
        <dbReference type="Rhea" id="RHEA:46608"/>
        <dbReference type="Rhea" id="RHEA-COMP:11060"/>
        <dbReference type="Rhea" id="RHEA-COMP:11605"/>
        <dbReference type="ChEBI" id="CHEBI:15378"/>
        <dbReference type="ChEBI" id="CHEBI:30013"/>
        <dbReference type="ChEBI" id="CHEBI:30616"/>
        <dbReference type="ChEBI" id="CHEBI:61977"/>
        <dbReference type="ChEBI" id="CHEBI:456216"/>
        <dbReference type="EC" id="2.7.11.25"/>
    </reaction>
</comment>
<evidence type="ECO:0000313" key="14">
    <source>
        <dbReference type="Proteomes" id="UP000275267"/>
    </source>
</evidence>
<dbReference type="EMBL" id="PQIB02000005">
    <property type="protein sequence ID" value="RLN18470.1"/>
    <property type="molecule type" value="Genomic_DNA"/>
</dbReference>
<comment type="catalytic activity">
    <reaction evidence="9">
        <text>L-seryl-[protein] + ATP = O-phospho-L-seryl-[protein] + ADP + H(+)</text>
        <dbReference type="Rhea" id="RHEA:17989"/>
        <dbReference type="Rhea" id="RHEA-COMP:9863"/>
        <dbReference type="Rhea" id="RHEA-COMP:11604"/>
        <dbReference type="ChEBI" id="CHEBI:15378"/>
        <dbReference type="ChEBI" id="CHEBI:29999"/>
        <dbReference type="ChEBI" id="CHEBI:30616"/>
        <dbReference type="ChEBI" id="CHEBI:83421"/>
        <dbReference type="ChEBI" id="CHEBI:456216"/>
        <dbReference type="EC" id="2.7.11.25"/>
    </reaction>
</comment>
<dbReference type="GO" id="GO:1902065">
    <property type="term" value="P:response to L-glutamate"/>
    <property type="evidence" value="ECO:0007669"/>
    <property type="project" value="UniProtKB-ARBA"/>
</dbReference>
<evidence type="ECO:0000259" key="12">
    <source>
        <dbReference type="PROSITE" id="PS50011"/>
    </source>
</evidence>
<feature type="region of interest" description="Disordered" evidence="11">
    <location>
        <begin position="122"/>
        <end position="170"/>
    </location>
</feature>
<dbReference type="GO" id="GO:0004709">
    <property type="term" value="F:MAP kinase kinase kinase activity"/>
    <property type="evidence" value="ECO:0007669"/>
    <property type="project" value="UniProtKB-EC"/>
</dbReference>
<feature type="region of interest" description="Disordered" evidence="11">
    <location>
        <begin position="240"/>
        <end position="262"/>
    </location>
</feature>
<keyword evidence="3" id="KW-0723">Serine/threonine-protein kinase</keyword>
<dbReference type="InterPro" id="IPR000719">
    <property type="entry name" value="Prot_kinase_dom"/>
</dbReference>
<comment type="similarity">
    <text evidence="1">Belongs to the protein kinase superfamily. STE Ser/Thr protein kinase family. MAP kinase kinase kinase subfamily.</text>
</comment>
<dbReference type="GO" id="GO:0005524">
    <property type="term" value="F:ATP binding"/>
    <property type="evidence" value="ECO:0007669"/>
    <property type="project" value="UniProtKB-UniRule"/>
</dbReference>
<dbReference type="STRING" id="4540.A0A3L6SBS9"/>
<dbReference type="InterPro" id="IPR017441">
    <property type="entry name" value="Protein_kinase_ATP_BS"/>
</dbReference>
<dbReference type="PANTHER" id="PTHR48016:SF29">
    <property type="entry name" value="MITOGEN-ACTIVATED PROTEIN KINASE KINASE KINASE 1-RELATED"/>
    <property type="match status" value="1"/>
</dbReference>
<dbReference type="InterPro" id="IPR008271">
    <property type="entry name" value="Ser/Thr_kinase_AS"/>
</dbReference>
<evidence type="ECO:0000256" key="5">
    <source>
        <dbReference type="ARBA" id="ARBA00022741"/>
    </source>
</evidence>
<dbReference type="PROSITE" id="PS00108">
    <property type="entry name" value="PROTEIN_KINASE_ST"/>
    <property type="match status" value="1"/>
</dbReference>
<dbReference type="Proteomes" id="UP000275267">
    <property type="component" value="Unassembled WGS sequence"/>
</dbReference>
<keyword evidence="6" id="KW-0418">Kinase</keyword>
<evidence type="ECO:0000256" key="7">
    <source>
        <dbReference type="ARBA" id="ARBA00022840"/>
    </source>
</evidence>
<dbReference type="Gene3D" id="1.10.510.10">
    <property type="entry name" value="Transferase(Phosphotransferase) domain 1"/>
    <property type="match status" value="1"/>
</dbReference>
<dbReference type="PANTHER" id="PTHR48016">
    <property type="entry name" value="MAP KINASE KINASE KINASE SSK2-RELATED-RELATED"/>
    <property type="match status" value="1"/>
</dbReference>
<protein>
    <recommendedName>
        <fullName evidence="2">mitogen-activated protein kinase kinase kinase</fullName>
        <ecNumber evidence="2">2.7.11.25</ecNumber>
    </recommendedName>
</protein>
<sequence length="598" mass="64507">MAPPPAAQDAAPSPSPSGGSGSGSSRRRLRRLDRRNASKNIGYDATNFCQFPPSPQPASAPASGPASLAGSAACSLDLVNSFRIGGSGDGGGDVQLLCQSLGLSGPDDFAIPLADWEAHKAVRSSASASPSSARHKPEPPARDSPLRHEGAEEPTRPADADHELPAKEPAARDATIEALERPARLDPLESTLPDVKRAVGEGGIKGLRPPPVLKLPPSMTLPAVCGAGSTWDILRSFAPDEKEHSPASRSGRSFAHQDAEEDEDAAVVLTLEDLRLGESSEGFTGTSSLSTTNDDETSSTTTESMFYISPNGRFRKKIRSWNRGVLLGSGSFGTVYEGISDEGGFFAVKEVSLYDQGSNAKQCIVQLEQEIALLSQFEHENIVQYYGTDKEDSKLYIFLELVTQGSLASLYQKYRLRDTHVSAYTRQILNGLTYLHERNIVHRDIKCANILVHANGSVKLADFGLAKEITKFSAIKSCKGTVYWMAPEVVNPKKTYGPAADIWSLGCTVLEMLTQKIPYPDLEWTQALYRIGKGEAPAIPSGLSKDARDFISQCVKPNPKDRPSASKLLEHPFVNRSIRSVRSIRTSSRSNSSTRGIN</sequence>
<evidence type="ECO:0000256" key="2">
    <source>
        <dbReference type="ARBA" id="ARBA00012406"/>
    </source>
</evidence>
<feature type="region of interest" description="Disordered" evidence="11">
    <location>
        <begin position="1"/>
        <end position="70"/>
    </location>
</feature>
<keyword evidence="5 10" id="KW-0547">Nucleotide-binding</keyword>
<reference evidence="14" key="1">
    <citation type="journal article" date="2019" name="Nat. Commun.">
        <title>The genome of broomcorn millet.</title>
        <authorList>
            <person name="Zou C."/>
            <person name="Miki D."/>
            <person name="Li D."/>
            <person name="Tang Q."/>
            <person name="Xiao L."/>
            <person name="Rajput S."/>
            <person name="Deng P."/>
            <person name="Jia W."/>
            <person name="Huang R."/>
            <person name="Zhang M."/>
            <person name="Sun Y."/>
            <person name="Hu J."/>
            <person name="Fu X."/>
            <person name="Schnable P.S."/>
            <person name="Li F."/>
            <person name="Zhang H."/>
            <person name="Feng B."/>
            <person name="Zhu X."/>
            <person name="Liu R."/>
            <person name="Schnable J.C."/>
            <person name="Zhu J.-K."/>
            <person name="Zhang H."/>
        </authorList>
    </citation>
    <scope>NUCLEOTIDE SEQUENCE [LARGE SCALE GENOMIC DNA]</scope>
</reference>
<feature type="region of interest" description="Disordered" evidence="11">
    <location>
        <begin position="279"/>
        <end position="302"/>
    </location>
</feature>